<dbReference type="SUPFAM" id="SSF50156">
    <property type="entry name" value="PDZ domain-like"/>
    <property type="match status" value="1"/>
</dbReference>
<dbReference type="Pfam" id="PF25083">
    <property type="entry name" value="GIPC1_GH1"/>
    <property type="match status" value="1"/>
</dbReference>
<dbReference type="InterPro" id="IPR036034">
    <property type="entry name" value="PDZ_sf"/>
</dbReference>
<dbReference type="AlphaFoldDB" id="A0A4E0RCE2"/>
<dbReference type="InterPro" id="IPR055349">
    <property type="entry name" value="GH2_GIPC"/>
</dbReference>
<sequence length="329" mass="36805">MSSVQHRDMRRRMRNCPAPPGRRMPATYDSYAVSPVQPPEYRFFCQLAHGSPTGIISGFRTVRELHQKIADCFDLNVSDIMYCTLNTHKLDVDKVLGREIGLNDFLFAHVKSQPKEIRIQKGCEAFGMTLTDTGCGVVFIKRLQPGGMMAFASQSCGGMIEIGDQIEKINNVSFIGRRHYEVAAYLKSIPVGATFLLRLVSPEKSPIYMFSTRGTLSASSVAVSGKKRTIRLRSNGTVEERVVPDSETEWIASINQVLGSSLGFEDDDLARLIYDTALRSATPFDLTMSLNRQLYDFYVPSEVVLQLWGLVNQPNPYRSASYGPRKLRG</sequence>
<dbReference type="Proteomes" id="UP000230066">
    <property type="component" value="Unassembled WGS sequence"/>
</dbReference>
<comment type="similarity">
    <text evidence="1">Belongs to the GIPC family.</text>
</comment>
<evidence type="ECO:0000259" key="3">
    <source>
        <dbReference type="PROSITE" id="PS50106"/>
    </source>
</evidence>
<name>A0A4E0RCE2_FASHE</name>
<proteinExistence type="inferred from homology"/>
<gene>
    <name evidence="4" type="ORF">D915_005032</name>
</gene>
<evidence type="ECO:0000313" key="4">
    <source>
        <dbReference type="EMBL" id="THD24225.1"/>
    </source>
</evidence>
<dbReference type="PANTHER" id="PTHR12259:SF1">
    <property type="entry name" value="GH21964P"/>
    <property type="match status" value="1"/>
</dbReference>
<comment type="caution">
    <text evidence="4">The sequence shown here is derived from an EMBL/GenBank/DDBJ whole genome shotgun (WGS) entry which is preliminary data.</text>
</comment>
<feature type="region of interest" description="Disordered" evidence="2">
    <location>
        <begin position="1"/>
        <end position="21"/>
    </location>
</feature>
<keyword evidence="5" id="KW-1185">Reference proteome</keyword>
<evidence type="ECO:0000256" key="2">
    <source>
        <dbReference type="SAM" id="MobiDB-lite"/>
    </source>
</evidence>
<dbReference type="Pfam" id="PF25082">
    <property type="entry name" value="GIPC1_GH2"/>
    <property type="match status" value="1"/>
</dbReference>
<dbReference type="Pfam" id="PF00595">
    <property type="entry name" value="PDZ"/>
    <property type="match status" value="1"/>
</dbReference>
<accession>A0A4E0RCE2</accession>
<organism evidence="4 5">
    <name type="scientific">Fasciola hepatica</name>
    <name type="common">Liver fluke</name>
    <dbReference type="NCBI Taxonomy" id="6192"/>
    <lineage>
        <taxon>Eukaryota</taxon>
        <taxon>Metazoa</taxon>
        <taxon>Spiralia</taxon>
        <taxon>Lophotrochozoa</taxon>
        <taxon>Platyhelminthes</taxon>
        <taxon>Trematoda</taxon>
        <taxon>Digenea</taxon>
        <taxon>Plagiorchiida</taxon>
        <taxon>Echinostomata</taxon>
        <taxon>Echinostomatoidea</taxon>
        <taxon>Fasciolidae</taxon>
        <taxon>Fasciola</taxon>
    </lineage>
</organism>
<dbReference type="PROSITE" id="PS50106">
    <property type="entry name" value="PDZ"/>
    <property type="match status" value="1"/>
</dbReference>
<feature type="domain" description="PDZ" evidence="3">
    <location>
        <begin position="116"/>
        <end position="188"/>
    </location>
</feature>
<dbReference type="InterPro" id="IPR001478">
    <property type="entry name" value="PDZ"/>
</dbReference>
<evidence type="ECO:0000313" key="5">
    <source>
        <dbReference type="Proteomes" id="UP000230066"/>
    </source>
</evidence>
<dbReference type="InterPro" id="IPR017379">
    <property type="entry name" value="GIPC1/2/3"/>
</dbReference>
<dbReference type="SMART" id="SM00228">
    <property type="entry name" value="PDZ"/>
    <property type="match status" value="1"/>
</dbReference>
<dbReference type="InterPro" id="IPR056814">
    <property type="entry name" value="GIPC1-3_GH1"/>
</dbReference>
<dbReference type="PANTHER" id="PTHR12259">
    <property type="entry name" value="RGS-GAIP INTERACTING PROTEIN GIPC"/>
    <property type="match status" value="1"/>
</dbReference>
<evidence type="ECO:0000256" key="1">
    <source>
        <dbReference type="ARBA" id="ARBA00009011"/>
    </source>
</evidence>
<dbReference type="EMBL" id="JXXN02001713">
    <property type="protein sequence ID" value="THD24225.1"/>
    <property type="molecule type" value="Genomic_DNA"/>
</dbReference>
<reference evidence="4" key="1">
    <citation type="submission" date="2019-03" db="EMBL/GenBank/DDBJ databases">
        <title>Improved annotation for the trematode Fasciola hepatica.</title>
        <authorList>
            <person name="Choi Y.-J."/>
            <person name="Martin J."/>
            <person name="Mitreva M."/>
        </authorList>
    </citation>
    <scope>NUCLEOTIDE SEQUENCE [LARGE SCALE GENOMIC DNA]</scope>
</reference>
<dbReference type="Gene3D" id="2.30.42.10">
    <property type="match status" value="1"/>
</dbReference>
<protein>
    <submittedName>
        <fullName evidence="4">PDZ domain-containing protein GIPC1</fullName>
    </submittedName>
</protein>